<gene>
    <name evidence="12" type="ORF">DH2020_024749</name>
</gene>
<feature type="region of interest" description="Disordered" evidence="9">
    <location>
        <begin position="176"/>
        <end position="213"/>
    </location>
</feature>
<keyword evidence="3" id="KW-0677">Repeat</keyword>
<dbReference type="SMART" id="SM00292">
    <property type="entry name" value="BRCT"/>
    <property type="match status" value="2"/>
</dbReference>
<evidence type="ECO:0000313" key="13">
    <source>
        <dbReference type="Proteomes" id="UP001318860"/>
    </source>
</evidence>
<dbReference type="Gene3D" id="3.30.40.10">
    <property type="entry name" value="Zinc/RING finger domain, C3HC4 (zinc finger)"/>
    <property type="match status" value="1"/>
</dbReference>
<dbReference type="Pfam" id="PF00533">
    <property type="entry name" value="BRCT"/>
    <property type="match status" value="1"/>
</dbReference>
<dbReference type="EMBL" id="JABTTQ020000139">
    <property type="protein sequence ID" value="KAK6141504.1"/>
    <property type="molecule type" value="Genomic_DNA"/>
</dbReference>
<evidence type="ECO:0000256" key="8">
    <source>
        <dbReference type="ARBA" id="ARBA00023242"/>
    </source>
</evidence>
<keyword evidence="5" id="KW-0863">Zinc-finger</keyword>
<dbReference type="Proteomes" id="UP001318860">
    <property type="component" value="Unassembled WGS sequence"/>
</dbReference>
<dbReference type="Pfam" id="PF13771">
    <property type="entry name" value="zf-HC5HC2H"/>
    <property type="match status" value="1"/>
</dbReference>
<dbReference type="InterPro" id="IPR001357">
    <property type="entry name" value="BRCT_dom"/>
</dbReference>
<proteinExistence type="predicted"/>
<keyword evidence="7" id="KW-0234">DNA repair</keyword>
<dbReference type="Gene3D" id="3.40.50.10190">
    <property type="entry name" value="BRCT domain"/>
    <property type="match status" value="2"/>
</dbReference>
<comment type="subcellular location">
    <subcellularLocation>
        <location evidence="1">Nucleus</location>
    </subcellularLocation>
</comment>
<feature type="domain" description="BRCT" evidence="10">
    <location>
        <begin position="574"/>
        <end position="689"/>
    </location>
</feature>
<dbReference type="PANTHER" id="PTHR13763:SF9">
    <property type="entry name" value="BRCA1-ASSOCIATED RING DOMAIN PROTEIN 1"/>
    <property type="match status" value="1"/>
</dbReference>
<dbReference type="InterPro" id="IPR034732">
    <property type="entry name" value="EPHD"/>
</dbReference>
<dbReference type="CDD" id="cd17734">
    <property type="entry name" value="BRCT_Bard1_rpt1"/>
    <property type="match status" value="1"/>
</dbReference>
<name>A0ABR0W3F5_REHGL</name>
<keyword evidence="8" id="KW-0539">Nucleus</keyword>
<keyword evidence="6" id="KW-0862">Zinc</keyword>
<feature type="compositionally biased region" description="Basic and acidic residues" evidence="9">
    <location>
        <begin position="191"/>
        <end position="213"/>
    </location>
</feature>
<evidence type="ECO:0000256" key="7">
    <source>
        <dbReference type="ARBA" id="ARBA00023204"/>
    </source>
</evidence>
<keyword evidence="13" id="KW-1185">Reference proteome</keyword>
<feature type="domain" description="BRCT" evidence="10">
    <location>
        <begin position="469"/>
        <end position="553"/>
    </location>
</feature>
<evidence type="ECO:0000256" key="4">
    <source>
        <dbReference type="ARBA" id="ARBA00022763"/>
    </source>
</evidence>
<dbReference type="InterPro" id="IPR031099">
    <property type="entry name" value="BRCA1-associated"/>
</dbReference>
<organism evidence="12 13">
    <name type="scientific">Rehmannia glutinosa</name>
    <name type="common">Chinese foxglove</name>
    <dbReference type="NCBI Taxonomy" id="99300"/>
    <lineage>
        <taxon>Eukaryota</taxon>
        <taxon>Viridiplantae</taxon>
        <taxon>Streptophyta</taxon>
        <taxon>Embryophyta</taxon>
        <taxon>Tracheophyta</taxon>
        <taxon>Spermatophyta</taxon>
        <taxon>Magnoliopsida</taxon>
        <taxon>eudicotyledons</taxon>
        <taxon>Gunneridae</taxon>
        <taxon>Pentapetalae</taxon>
        <taxon>asterids</taxon>
        <taxon>lamiids</taxon>
        <taxon>Lamiales</taxon>
        <taxon>Orobanchaceae</taxon>
        <taxon>Rehmannieae</taxon>
        <taxon>Rehmannia</taxon>
    </lineage>
</organism>
<dbReference type="InterPro" id="IPR036420">
    <property type="entry name" value="BRCT_dom_sf"/>
</dbReference>
<dbReference type="PANTHER" id="PTHR13763">
    <property type="entry name" value="BREAST CANCER TYPE 1 SUSCEPTIBILITY PROTEIN BRCA1"/>
    <property type="match status" value="1"/>
</dbReference>
<evidence type="ECO:0000256" key="5">
    <source>
        <dbReference type="ARBA" id="ARBA00022771"/>
    </source>
</evidence>
<accession>A0ABR0W3F5</accession>
<protein>
    <submittedName>
        <fullName evidence="12">Uncharacterized protein</fullName>
    </submittedName>
</protein>
<dbReference type="PROSITE" id="PS50172">
    <property type="entry name" value="BRCT"/>
    <property type="match status" value="2"/>
</dbReference>
<feature type="compositionally biased region" description="Basic and acidic residues" evidence="9">
    <location>
        <begin position="133"/>
        <end position="143"/>
    </location>
</feature>
<evidence type="ECO:0000256" key="2">
    <source>
        <dbReference type="ARBA" id="ARBA00022723"/>
    </source>
</evidence>
<evidence type="ECO:0000256" key="1">
    <source>
        <dbReference type="ARBA" id="ARBA00004123"/>
    </source>
</evidence>
<feature type="domain" description="PHD-type" evidence="11">
    <location>
        <begin position="303"/>
        <end position="423"/>
    </location>
</feature>
<reference evidence="12 13" key="1">
    <citation type="journal article" date="2021" name="Comput. Struct. Biotechnol. J.">
        <title>De novo genome assembly of the potent medicinal plant Rehmannia glutinosa using nanopore technology.</title>
        <authorList>
            <person name="Ma L."/>
            <person name="Dong C."/>
            <person name="Song C."/>
            <person name="Wang X."/>
            <person name="Zheng X."/>
            <person name="Niu Y."/>
            <person name="Chen S."/>
            <person name="Feng W."/>
        </authorList>
    </citation>
    <scope>NUCLEOTIDE SEQUENCE [LARGE SCALE GENOMIC DNA]</scope>
    <source>
        <strain evidence="12">DH-2019</strain>
    </source>
</reference>
<keyword evidence="2" id="KW-0479">Metal-binding</keyword>
<evidence type="ECO:0000256" key="9">
    <source>
        <dbReference type="SAM" id="MobiDB-lite"/>
    </source>
</evidence>
<keyword evidence="4" id="KW-0227">DNA damage</keyword>
<evidence type="ECO:0000259" key="10">
    <source>
        <dbReference type="PROSITE" id="PS50172"/>
    </source>
</evidence>
<sequence length="689" mass="75149">MFYPARCACYSIPHRRSICTPLGGGQGGGGAAFGGRSNSLAYSRQVDVSSRDAKLGLELKCPLCFCVPASSQFSTQCPTCLQHFSDEEIRPASYLENIVAIYKSLDATFNSAILPLLSTDSGTPVSISTSVDQLRKKPSEKIPKGPTNHTDDLQINCVASGIESTKCPVSEELDVNHAPEMSPGSSPSSVDDAKDAEAQKNEPGSRSRGTEIHRLKKSFGDNLGAAAGGMDDKDVFHTREPKRQKKLNYGLPDTVLQRHGYNQQIVYHPDQAAVSNYNKAHKSKEDMSVMSSTAPCVASYVNGSVCAFCHSSKITEGTGPLLHYADGKEVARGETASSKAIPVHSKCIEWTPKVYFVGEMIKNLESELARASKLKCTSCGLKGAALGCFAKSCRRSYHVPCAVEIPDCRWDCDDFVMLCPIHKSIKFPSEKSNSRKHHSEQKCSLPNQIVSEQSNFWATSPNGPQEWALCGSALSSKEKCLLVKFATISGATMFKFWNPNVTHVIAATDSNGACSRTLKVLMAILNGRWILTMDWIKACVEANCPVNEEPYEVNLDNHGCCGGPRTGRLRASNNAPKLFDGLSFYFSGDFVPSYKSDLLDLVRVGGGTVIECMEQMVEQRHDQQPISTTFVVYNNDYPQGCAAKEASSFVFKRLAEAEDVCKDIDAQVIPHTWILESIAACRVLPHPFA</sequence>
<feature type="region of interest" description="Disordered" evidence="9">
    <location>
        <begin position="125"/>
        <end position="153"/>
    </location>
</feature>
<evidence type="ECO:0000256" key="6">
    <source>
        <dbReference type="ARBA" id="ARBA00022833"/>
    </source>
</evidence>
<dbReference type="PROSITE" id="PS51805">
    <property type="entry name" value="EPHD"/>
    <property type="match status" value="1"/>
</dbReference>
<comment type="caution">
    <text evidence="12">The sequence shown here is derived from an EMBL/GenBank/DDBJ whole genome shotgun (WGS) entry which is preliminary data.</text>
</comment>
<dbReference type="SUPFAM" id="SSF52113">
    <property type="entry name" value="BRCT domain"/>
    <property type="match status" value="2"/>
</dbReference>
<evidence type="ECO:0000313" key="12">
    <source>
        <dbReference type="EMBL" id="KAK6141504.1"/>
    </source>
</evidence>
<evidence type="ECO:0000259" key="11">
    <source>
        <dbReference type="PROSITE" id="PS51805"/>
    </source>
</evidence>
<evidence type="ECO:0000256" key="3">
    <source>
        <dbReference type="ARBA" id="ARBA00022737"/>
    </source>
</evidence>
<dbReference type="InterPro" id="IPR013083">
    <property type="entry name" value="Znf_RING/FYVE/PHD"/>
</dbReference>